<feature type="signal peptide" evidence="2">
    <location>
        <begin position="1"/>
        <end position="21"/>
    </location>
</feature>
<gene>
    <name evidence="4" type="ORF">NW762_014790</name>
</gene>
<feature type="domain" description="Peptidase S1" evidence="3">
    <location>
        <begin position="81"/>
        <end position="288"/>
    </location>
</feature>
<keyword evidence="5" id="KW-1185">Reference proteome</keyword>
<evidence type="ECO:0000256" key="2">
    <source>
        <dbReference type="SAM" id="SignalP"/>
    </source>
</evidence>
<evidence type="ECO:0000256" key="1">
    <source>
        <dbReference type="ARBA" id="ARBA00022729"/>
    </source>
</evidence>
<evidence type="ECO:0000313" key="4">
    <source>
        <dbReference type="EMBL" id="KAJ4243460.1"/>
    </source>
</evidence>
<dbReference type="EMBL" id="JAOQAZ010000057">
    <property type="protein sequence ID" value="KAJ4243460.1"/>
    <property type="molecule type" value="Genomic_DNA"/>
</dbReference>
<proteinExistence type="predicted"/>
<organism evidence="4 5">
    <name type="scientific">Fusarium torreyae</name>
    <dbReference type="NCBI Taxonomy" id="1237075"/>
    <lineage>
        <taxon>Eukaryota</taxon>
        <taxon>Fungi</taxon>
        <taxon>Dikarya</taxon>
        <taxon>Ascomycota</taxon>
        <taxon>Pezizomycotina</taxon>
        <taxon>Sordariomycetes</taxon>
        <taxon>Hypocreomycetidae</taxon>
        <taxon>Hypocreales</taxon>
        <taxon>Nectriaceae</taxon>
        <taxon>Fusarium</taxon>
    </lineage>
</organism>
<dbReference type="SMART" id="SM00020">
    <property type="entry name" value="Tryp_SPc"/>
    <property type="match status" value="1"/>
</dbReference>
<dbReference type="OrthoDB" id="10037376at2759"/>
<dbReference type="GO" id="GO:0004252">
    <property type="term" value="F:serine-type endopeptidase activity"/>
    <property type="evidence" value="ECO:0007669"/>
    <property type="project" value="InterPro"/>
</dbReference>
<dbReference type="Pfam" id="PF00089">
    <property type="entry name" value="Trypsin"/>
    <property type="match status" value="1"/>
</dbReference>
<dbReference type="GO" id="GO:0006508">
    <property type="term" value="P:proteolysis"/>
    <property type="evidence" value="ECO:0007669"/>
    <property type="project" value="InterPro"/>
</dbReference>
<accession>A0A9W8RLH5</accession>
<reference evidence="4" key="1">
    <citation type="submission" date="2022-09" db="EMBL/GenBank/DDBJ databases">
        <title>Fusarium specimens isolated from Avocado Roots.</title>
        <authorList>
            <person name="Stajich J."/>
            <person name="Roper C."/>
            <person name="Heimlech-Rivalta G."/>
        </authorList>
    </citation>
    <scope>NUCLEOTIDE SEQUENCE</scope>
    <source>
        <strain evidence="4">CF00136</strain>
    </source>
</reference>
<dbReference type="Proteomes" id="UP001152049">
    <property type="component" value="Unassembled WGS sequence"/>
</dbReference>
<name>A0A9W8RLH5_9HYPO</name>
<dbReference type="PANTHER" id="PTHR15462">
    <property type="entry name" value="SERINE PROTEASE"/>
    <property type="match status" value="1"/>
</dbReference>
<evidence type="ECO:0000259" key="3">
    <source>
        <dbReference type="SMART" id="SM00020"/>
    </source>
</evidence>
<evidence type="ECO:0000313" key="5">
    <source>
        <dbReference type="Proteomes" id="UP001152049"/>
    </source>
</evidence>
<dbReference type="Gene3D" id="2.40.10.10">
    <property type="entry name" value="Trypsin-like serine proteases"/>
    <property type="match status" value="2"/>
</dbReference>
<dbReference type="InterPro" id="IPR043504">
    <property type="entry name" value="Peptidase_S1_PA_chymotrypsin"/>
</dbReference>
<feature type="chain" id="PRO_5040779829" description="Peptidase S1 domain-containing protein" evidence="2">
    <location>
        <begin position="22"/>
        <end position="296"/>
    </location>
</feature>
<dbReference type="AlphaFoldDB" id="A0A9W8RLH5"/>
<dbReference type="InterPro" id="IPR001254">
    <property type="entry name" value="Trypsin_dom"/>
</dbReference>
<dbReference type="InterPro" id="IPR009003">
    <property type="entry name" value="Peptidase_S1_PA"/>
</dbReference>
<sequence length="296" mass="32287">MASFKAFLATALLVFGQPVFASPTSGIRTSISPVDSMVRRVRRDNVTAPGPRVHIVSPESLKQFDGLTVPPAKAGNSLKPRVVGQDNRFEWNNSEYPHRAIGAVDIGIGFCSGSLVGHRHVVTARHCVLSATPEMRFLPDYFDGERAGSSNVIDVIMMEQGEDGDCRRMDDWAILILADNLGDKYGYFGAKEIDCATQKDQQLFTHVGYPSDKGNQRRPFRQADIFVIRCDTCQKGPSLLTDADGGRGQSGGPLYRIVDGLAWQYGVMSAFGDTGTVFASGSNFVNAIAKARKEYL</sequence>
<dbReference type="PANTHER" id="PTHR15462:SF8">
    <property type="entry name" value="SERINE PROTEASE"/>
    <property type="match status" value="1"/>
</dbReference>
<keyword evidence="1 2" id="KW-0732">Signal</keyword>
<protein>
    <recommendedName>
        <fullName evidence="3">Peptidase S1 domain-containing protein</fullName>
    </recommendedName>
</protein>
<dbReference type="InterPro" id="IPR050966">
    <property type="entry name" value="Glutamyl_endopeptidase"/>
</dbReference>
<comment type="caution">
    <text evidence="4">The sequence shown here is derived from an EMBL/GenBank/DDBJ whole genome shotgun (WGS) entry which is preliminary data.</text>
</comment>
<dbReference type="SUPFAM" id="SSF50494">
    <property type="entry name" value="Trypsin-like serine proteases"/>
    <property type="match status" value="1"/>
</dbReference>